<feature type="transmembrane region" description="Helical" evidence="7">
    <location>
        <begin position="140"/>
        <end position="159"/>
    </location>
</feature>
<evidence type="ECO:0000256" key="4">
    <source>
        <dbReference type="ARBA" id="ARBA00022801"/>
    </source>
</evidence>
<evidence type="ECO:0000259" key="8">
    <source>
        <dbReference type="Pfam" id="PF01694"/>
    </source>
</evidence>
<dbReference type="GO" id="GO:0016020">
    <property type="term" value="C:membrane"/>
    <property type="evidence" value="ECO:0007669"/>
    <property type="project" value="UniProtKB-SubCell"/>
</dbReference>
<protein>
    <submittedName>
        <fullName evidence="9">Rhomboid family protein</fullName>
    </submittedName>
</protein>
<dbReference type="OrthoDB" id="7836448at2"/>
<dbReference type="PANTHER" id="PTHR43731">
    <property type="entry name" value="RHOMBOID PROTEASE"/>
    <property type="match status" value="1"/>
</dbReference>
<dbReference type="AlphaFoldDB" id="A0A1M5B7Z8"/>
<feature type="transmembrane region" description="Helical" evidence="7">
    <location>
        <begin position="113"/>
        <end position="134"/>
    </location>
</feature>
<proteinExistence type="inferred from homology"/>
<evidence type="ECO:0000313" key="10">
    <source>
        <dbReference type="Proteomes" id="UP000325134"/>
    </source>
</evidence>
<dbReference type="Proteomes" id="UP000325134">
    <property type="component" value="Unassembled WGS sequence"/>
</dbReference>
<evidence type="ECO:0000256" key="5">
    <source>
        <dbReference type="ARBA" id="ARBA00022989"/>
    </source>
</evidence>
<dbReference type="Gene3D" id="1.20.1540.10">
    <property type="entry name" value="Rhomboid-like"/>
    <property type="match status" value="1"/>
</dbReference>
<keyword evidence="4" id="KW-0378">Hydrolase</keyword>
<evidence type="ECO:0000256" key="7">
    <source>
        <dbReference type="SAM" id="Phobius"/>
    </source>
</evidence>
<dbReference type="InterPro" id="IPR035952">
    <property type="entry name" value="Rhomboid-like_sf"/>
</dbReference>
<feature type="transmembrane region" description="Helical" evidence="7">
    <location>
        <begin position="203"/>
        <end position="222"/>
    </location>
</feature>
<reference evidence="9 10" key="1">
    <citation type="submission" date="2016-11" db="EMBL/GenBank/DDBJ databases">
        <authorList>
            <person name="Varghese N."/>
            <person name="Submissions S."/>
        </authorList>
    </citation>
    <scope>NUCLEOTIDE SEQUENCE [LARGE SCALE GENOMIC DNA]</scope>
    <source>
        <strain evidence="9 10">DSM 29341</strain>
    </source>
</reference>
<dbReference type="EMBL" id="FQVK01000034">
    <property type="protein sequence ID" value="SHF38565.1"/>
    <property type="molecule type" value="Genomic_DNA"/>
</dbReference>
<keyword evidence="10" id="KW-1185">Reference proteome</keyword>
<name>A0A1M5B7Z8_9RHOB</name>
<comment type="similarity">
    <text evidence="2">Belongs to the peptidase S54 family.</text>
</comment>
<accession>A0A1M5B7Z8</accession>
<evidence type="ECO:0000256" key="1">
    <source>
        <dbReference type="ARBA" id="ARBA00004141"/>
    </source>
</evidence>
<feature type="transmembrane region" description="Helical" evidence="7">
    <location>
        <begin position="12"/>
        <end position="33"/>
    </location>
</feature>
<dbReference type="InterPro" id="IPR022764">
    <property type="entry name" value="Peptidase_S54_rhomboid_dom"/>
</dbReference>
<evidence type="ECO:0000256" key="3">
    <source>
        <dbReference type="ARBA" id="ARBA00022692"/>
    </source>
</evidence>
<dbReference type="PANTHER" id="PTHR43731:SF14">
    <property type="entry name" value="PRESENILIN-ASSOCIATED RHOMBOID-LIKE PROTEIN, MITOCHONDRIAL"/>
    <property type="match status" value="1"/>
</dbReference>
<comment type="subcellular location">
    <subcellularLocation>
        <location evidence="1">Membrane</location>
        <topology evidence="1">Multi-pass membrane protein</topology>
    </subcellularLocation>
</comment>
<dbReference type="InterPro" id="IPR050925">
    <property type="entry name" value="Rhomboid_protease_S54"/>
</dbReference>
<gene>
    <name evidence="9" type="ORF">SAMN05444279_1347</name>
</gene>
<sequence length="228" mass="24734">MSSEHYTPPVNPLPPVVVALVLFIMGIELAFTLGTRGLVGGPGAVGWRLEAIQRCSFSADIFDWMVMNGRWPIEHVIRFFTYPFVSGSFTQALFVCVFVLAMGKMVGEVFGGFAMLVIFVLSGVGGALAYAVLLDPRYPLVGGFPPVYGLIGAFTWLLWRRLSLVGENQARAFQLIAVLMGIQLLFGLIFGGTSDWVADLGGFATGFGLSFFVAPGGWARLVGRIRRD</sequence>
<evidence type="ECO:0000256" key="2">
    <source>
        <dbReference type="ARBA" id="ARBA00009045"/>
    </source>
</evidence>
<organism evidence="9 10">
    <name type="scientific">Ruegeria intermedia</name>
    <dbReference type="NCBI Taxonomy" id="996115"/>
    <lineage>
        <taxon>Bacteria</taxon>
        <taxon>Pseudomonadati</taxon>
        <taxon>Pseudomonadota</taxon>
        <taxon>Alphaproteobacteria</taxon>
        <taxon>Rhodobacterales</taxon>
        <taxon>Roseobacteraceae</taxon>
        <taxon>Ruegeria</taxon>
    </lineage>
</organism>
<evidence type="ECO:0000256" key="6">
    <source>
        <dbReference type="ARBA" id="ARBA00023136"/>
    </source>
</evidence>
<feature type="transmembrane region" description="Helical" evidence="7">
    <location>
        <begin position="79"/>
        <end position="101"/>
    </location>
</feature>
<dbReference type="GO" id="GO:0004252">
    <property type="term" value="F:serine-type endopeptidase activity"/>
    <property type="evidence" value="ECO:0007669"/>
    <property type="project" value="InterPro"/>
</dbReference>
<keyword evidence="3 7" id="KW-0812">Transmembrane</keyword>
<feature type="transmembrane region" description="Helical" evidence="7">
    <location>
        <begin position="171"/>
        <end position="191"/>
    </location>
</feature>
<dbReference type="Pfam" id="PF01694">
    <property type="entry name" value="Rhomboid"/>
    <property type="match status" value="1"/>
</dbReference>
<keyword evidence="5 7" id="KW-1133">Transmembrane helix</keyword>
<dbReference type="RefSeq" id="WP_149777279.1">
    <property type="nucleotide sequence ID" value="NZ_FQVK01000034.1"/>
</dbReference>
<feature type="domain" description="Peptidase S54 rhomboid" evidence="8">
    <location>
        <begin position="75"/>
        <end position="214"/>
    </location>
</feature>
<evidence type="ECO:0000313" key="9">
    <source>
        <dbReference type="EMBL" id="SHF38565.1"/>
    </source>
</evidence>
<keyword evidence="6 7" id="KW-0472">Membrane</keyword>
<dbReference type="SUPFAM" id="SSF144091">
    <property type="entry name" value="Rhomboid-like"/>
    <property type="match status" value="1"/>
</dbReference>